<keyword evidence="1" id="KW-1133">Transmembrane helix</keyword>
<dbReference type="PATRIC" id="fig|271065.3.peg.1197"/>
<feature type="transmembrane region" description="Helical" evidence="1">
    <location>
        <begin position="7"/>
        <end position="24"/>
    </location>
</feature>
<sequence>MQLTLGLIVWIVWFIVKYGALVLFCEQLPPPVEQGAFTWINATLLSGSVAVTALLLFWANNCWRAARIGSNEADSEINTFIAGLGAGINLLGAVTTLSQGLISLLLPPCL</sequence>
<keyword evidence="1" id="KW-0472">Membrane</keyword>
<organism evidence="2 3">
    <name type="scientific">Methylotuvimicrobium alcaliphilum (strain DSM 19304 / NCIMB 14124 / VKM B-2133 / 20Z)</name>
    <name type="common">Methylomicrobium alcaliphilum</name>
    <dbReference type="NCBI Taxonomy" id="1091494"/>
    <lineage>
        <taxon>Bacteria</taxon>
        <taxon>Pseudomonadati</taxon>
        <taxon>Pseudomonadota</taxon>
        <taxon>Gammaproteobacteria</taxon>
        <taxon>Methylococcales</taxon>
        <taxon>Methylococcaceae</taxon>
        <taxon>Methylotuvimicrobium</taxon>
    </lineage>
</organism>
<dbReference type="KEGG" id="mah:MEALZ_1172"/>
<evidence type="ECO:0000313" key="3">
    <source>
        <dbReference type="Proteomes" id="UP000008315"/>
    </source>
</evidence>
<keyword evidence="1" id="KW-0812">Transmembrane</keyword>
<evidence type="ECO:0000313" key="2">
    <source>
        <dbReference type="EMBL" id="CCE22862.1"/>
    </source>
</evidence>
<accession>G4SUN5</accession>
<dbReference type="STRING" id="1091494.MEALZ_1172"/>
<dbReference type="Proteomes" id="UP000008315">
    <property type="component" value="Chromosome"/>
</dbReference>
<dbReference type="AlphaFoldDB" id="G4SUN5"/>
<dbReference type="HOGENOM" id="CLU_2128343_0_0_6"/>
<gene>
    <name evidence="2" type="ordered locus">MEALZ_1172</name>
</gene>
<name>G4SUN5_META2</name>
<protein>
    <submittedName>
        <fullName evidence="2">Uncharacterized protein</fullName>
    </submittedName>
</protein>
<proteinExistence type="predicted"/>
<reference evidence="3" key="1">
    <citation type="journal article" date="2012" name="J. Bacteriol.">
        <title>Genome sequence of the haloalkaliphilic methanotrophic bacterium Methylomicrobium alcaliphilum 20Z.</title>
        <authorList>
            <person name="Vuilleumier S."/>
            <person name="Khmelenina V.N."/>
            <person name="Bringel F."/>
            <person name="Reshetnikov A.S."/>
            <person name="Lajus A."/>
            <person name="Mangenot S."/>
            <person name="Rouy Z."/>
            <person name="Op den Camp H.J."/>
            <person name="Jetten M.S."/>
            <person name="Dispirito A.A."/>
            <person name="Dunfield P."/>
            <person name="Klotz M.G."/>
            <person name="Semrau J.D."/>
            <person name="Stein L.Y."/>
            <person name="Barbe V."/>
            <person name="Medigue C."/>
            <person name="Trotsenko Y.A."/>
            <person name="Kalyuzhnaya M.G."/>
        </authorList>
    </citation>
    <scope>NUCLEOTIDE SEQUENCE [LARGE SCALE GENOMIC DNA]</scope>
    <source>
        <strain evidence="3">DSM 19304 / NCIMB 14124 / VKM B-2133 / 20Z</strain>
    </source>
</reference>
<evidence type="ECO:0000256" key="1">
    <source>
        <dbReference type="SAM" id="Phobius"/>
    </source>
</evidence>
<dbReference type="EMBL" id="FO082060">
    <property type="protein sequence ID" value="CCE22862.1"/>
    <property type="molecule type" value="Genomic_DNA"/>
</dbReference>
<feature type="transmembrane region" description="Helical" evidence="1">
    <location>
        <begin position="36"/>
        <end position="59"/>
    </location>
</feature>
<feature type="transmembrane region" description="Helical" evidence="1">
    <location>
        <begin position="80"/>
        <end position="106"/>
    </location>
</feature>
<keyword evidence="3" id="KW-1185">Reference proteome</keyword>